<evidence type="ECO:0000313" key="1">
    <source>
        <dbReference type="EMBL" id="KAA5826173.1"/>
    </source>
</evidence>
<dbReference type="RefSeq" id="WP_144115589.1">
    <property type="nucleotide sequence ID" value="NZ_JACHGE010000004.1"/>
</dbReference>
<reference evidence="1" key="3">
    <citation type="submission" date="2019-09" db="EMBL/GenBank/DDBJ databases">
        <authorList>
            <person name="Zhang D.-C."/>
        </authorList>
    </citation>
    <scope>NUCLEOTIDE SEQUENCE</scope>
    <source>
        <strain evidence="1">RU-4-M-4</strain>
    </source>
</reference>
<dbReference type="NCBIfam" id="TIGR04549">
    <property type="entry name" value="LP_HExxH_w_tonB"/>
    <property type="match status" value="1"/>
</dbReference>
<evidence type="ECO:0000313" key="4">
    <source>
        <dbReference type="Proteomes" id="UP000322315"/>
    </source>
</evidence>
<dbReference type="Pfam" id="PF15890">
    <property type="entry name" value="Peptidase_Mx1"/>
    <property type="match status" value="1"/>
</dbReference>
<organism evidence="1 4">
    <name type="scientific">Algibacter amylolyticus</name>
    <dbReference type="NCBI Taxonomy" id="1608400"/>
    <lineage>
        <taxon>Bacteria</taxon>
        <taxon>Pseudomonadati</taxon>
        <taxon>Bacteroidota</taxon>
        <taxon>Flavobacteriia</taxon>
        <taxon>Flavobacteriales</taxon>
        <taxon>Flavobacteriaceae</taxon>
        <taxon>Algibacter</taxon>
    </lineage>
</organism>
<dbReference type="EMBL" id="VWRS01000002">
    <property type="protein sequence ID" value="KAA5826173.1"/>
    <property type="molecule type" value="Genomic_DNA"/>
</dbReference>
<dbReference type="Proteomes" id="UP000315145">
    <property type="component" value="Unassembled WGS sequence"/>
</dbReference>
<reference evidence="1 4" key="1">
    <citation type="journal article" date="2015" name="Int. J. Syst. Evol. Microbiol.">
        <title>Algibacter amylolyticus sp. nov., isolated from intertidal sediment.</title>
        <authorList>
            <person name="Zhang D.C."/>
            <person name="Wu J."/>
            <person name="Neuner K."/>
            <person name="Yao J."/>
            <person name="Margesin R."/>
        </authorList>
    </citation>
    <scope>NUCLEOTIDE SEQUENCE [LARGE SCALE GENOMIC DNA]</scope>
    <source>
        <strain evidence="1 4">RU-4-M-4</strain>
    </source>
</reference>
<evidence type="ECO:0000313" key="2">
    <source>
        <dbReference type="EMBL" id="TSJ80211.1"/>
    </source>
</evidence>
<name>A0A5M7B969_9FLAO</name>
<dbReference type="PROSITE" id="PS51257">
    <property type="entry name" value="PROKAR_LIPOPROTEIN"/>
    <property type="match status" value="1"/>
</dbReference>
<reference evidence="2 3" key="2">
    <citation type="submission" date="2019-07" db="EMBL/GenBank/DDBJ databases">
        <title>Algibacter marinivivus sp. nov., isolated from the surface of a marine red alga.</title>
        <authorList>
            <person name="Zhong X."/>
            <person name="Xu W."/>
            <person name="Zhang Y."/>
            <person name="Zhang Q."/>
            <person name="Du Z."/>
        </authorList>
    </citation>
    <scope>NUCLEOTIDE SEQUENCE [LARGE SCALE GENOMIC DNA]</scope>
    <source>
        <strain evidence="2 3">RU-4-M-4</strain>
    </source>
</reference>
<evidence type="ECO:0000313" key="3">
    <source>
        <dbReference type="Proteomes" id="UP000315145"/>
    </source>
</evidence>
<dbReference type="Proteomes" id="UP000322315">
    <property type="component" value="Unassembled WGS sequence"/>
</dbReference>
<dbReference type="OrthoDB" id="1113652at2"/>
<gene>
    <name evidence="1" type="ORF">F2B50_05005</name>
    <name evidence="2" type="ORF">FPF71_05005</name>
</gene>
<dbReference type="InterPro" id="IPR030890">
    <property type="entry name" value="LP_HExxH_w_TonB"/>
</dbReference>
<accession>A0A5M7B969</accession>
<dbReference type="EMBL" id="VMBF01000002">
    <property type="protein sequence ID" value="TSJ80211.1"/>
    <property type="molecule type" value="Genomic_DNA"/>
</dbReference>
<proteinExistence type="predicted"/>
<dbReference type="SUPFAM" id="SSF55486">
    <property type="entry name" value="Metalloproteases ('zincins'), catalytic domain"/>
    <property type="match status" value="1"/>
</dbReference>
<sequence length="285" mass="32240">MKNIKNIILVNLVLGFLLLGSCSESSDTIKESQIDTSTPILSDLDIWLRSNFVAPYNIEISYLWGASDTDIARFLYPINENGVERWSETIRNAWIEPYNQLGGHDFIANITPRQLVYSGGFNYNPNSPTITLGVAEAGTRITFFNLDFLDYSNEENIRQPLRTLHHEYAHILNQKIPFSDDYGLITPGDYTAQWFNVSDQEALDLGFITPYASSQPGEDFVEIVANMLTNSKEGFDAIVSTASPTGQAYIRQKQEIVVAYFQENFAIDLYELQELTYQALLDSLD</sequence>
<evidence type="ECO:0008006" key="5">
    <source>
        <dbReference type="Google" id="ProtNLM"/>
    </source>
</evidence>
<dbReference type="AlphaFoldDB" id="A0A5M7B969"/>
<dbReference type="Gene3D" id="3.40.390.70">
    <property type="match status" value="1"/>
</dbReference>
<keyword evidence="3" id="KW-1185">Reference proteome</keyword>
<comment type="caution">
    <text evidence="1">The sequence shown here is derived from an EMBL/GenBank/DDBJ whole genome shotgun (WGS) entry which is preliminary data.</text>
</comment>
<protein>
    <recommendedName>
        <fullName evidence="5">Substrate import-associated zinc metallohydrolase lipoprotein</fullName>
    </recommendedName>
</protein>